<organism evidence="4 5">
    <name type="scientific">Propioniciclava tarda</name>
    <dbReference type="NCBI Taxonomy" id="433330"/>
    <lineage>
        <taxon>Bacteria</taxon>
        <taxon>Bacillati</taxon>
        <taxon>Actinomycetota</taxon>
        <taxon>Actinomycetes</taxon>
        <taxon>Propionibacteriales</taxon>
        <taxon>Propionibacteriaceae</taxon>
        <taxon>Propioniciclava</taxon>
    </lineage>
</organism>
<dbReference type="RefSeq" id="WP_131171697.1">
    <property type="nucleotide sequence ID" value="NZ_FXTL01000019.1"/>
</dbReference>
<dbReference type="InterPro" id="IPR008274">
    <property type="entry name" value="AldOxase/xan_DH_MoCoBD1"/>
</dbReference>
<dbReference type="InterPro" id="IPR037165">
    <property type="entry name" value="AldOxase/xan_DH_Mopterin-bd_sf"/>
</dbReference>
<dbReference type="AlphaFoldDB" id="A0A4V2JTA0"/>
<comment type="caution">
    <text evidence="4">The sequence shown here is derived from an EMBL/GenBank/DDBJ whole genome shotgun (WGS) entry which is preliminary data.</text>
</comment>
<dbReference type="InterPro" id="IPR016208">
    <property type="entry name" value="Ald_Oxase/xanthine_DH-like"/>
</dbReference>
<dbReference type="InterPro" id="IPR046867">
    <property type="entry name" value="AldOxase/xan_DH_MoCoBD2"/>
</dbReference>
<keyword evidence="1" id="KW-0500">Molybdenum</keyword>
<dbReference type="PANTHER" id="PTHR11908">
    <property type="entry name" value="XANTHINE DEHYDROGENASE"/>
    <property type="match status" value="1"/>
</dbReference>
<dbReference type="InterPro" id="IPR036856">
    <property type="entry name" value="Ald_Oxase/Xan_DH_a/b_sf"/>
</dbReference>
<sequence>MTPVSHPAATIVEPDSATIAHPLDALYAEDLESGDAPAVGQSVTRVDARDKVLGRAKYTDDLCPRNALWIKVMHSTIAHGYVTAIDTSYAEAIPGVVKVLTCFDVPDRPFPTAGHPWSTDPSHQDVSDRLLLNRHVRYWGDEIAVVVAETELAAKAGVAALTATYDELPFALNPLDSMAEGMATIQEDYPGNVLAHSRLSVGNYAEAIKEPGLIKVEGTYDTGTVQHCHIENAICFAEAQGDRITVTTSTQIPHIVRRVVGQALGIGWGKVRVVKPYIGGGFGNKQDVLSEPLCAWVCLQVGGRAVKLDTTREETFVSQRVRHAMQIKVTSWLRPDGTFAARKYESYSDQGGYASHGHSIAAKAMNCFHELYQCPNVEGDTWTVYTNKPTSGAMRGYGIPQAMWAGEGHIDDICRQFGFDPLDYRLKMIMADGHVNKFSGNENYFDSPRQTLLAGAEAFGFRQLHAECEAQDPAARIRRGAGVASFWYNTGVWPIALESSASRMVLNEDGSVSLSLGETEIGQGGDTVFSQMTADAVGVPFSDVHVVSTQDTDVAPFGTGAYASRQTYVAGFTIRQTANLLREKILAHAHELTNMPVAQLDLVGGRIVRTTDGRELMTLKELATEVLYSMKHSEHIAAESTYQIKTNAYSFGCSFAEVEVDVDLCQARVVRLLNVHDCGTLINPALAEGQVHGGQSMSIGLALQEELLFDPRNGKPLNNNLLDYKLCTTVDHPDLEAMFIENPEPTSAFGTKALGEPPTCSPAPAIRNAILQATGVPLYHAPMTPHQLFARFTETGLIGESLHV</sequence>
<evidence type="ECO:0000256" key="2">
    <source>
        <dbReference type="ARBA" id="ARBA00023002"/>
    </source>
</evidence>
<evidence type="ECO:0000259" key="3">
    <source>
        <dbReference type="SMART" id="SM01008"/>
    </source>
</evidence>
<protein>
    <submittedName>
        <fullName evidence="4">Xanthine dehydrogenase molybdenum-binding subunit XdhA</fullName>
    </submittedName>
</protein>
<dbReference type="EMBL" id="SDMR01000005">
    <property type="protein sequence ID" value="TBT95401.1"/>
    <property type="molecule type" value="Genomic_DNA"/>
</dbReference>
<dbReference type="Proteomes" id="UP000291933">
    <property type="component" value="Unassembled WGS sequence"/>
</dbReference>
<reference evidence="4 5" key="1">
    <citation type="submission" date="2019-01" db="EMBL/GenBank/DDBJ databases">
        <title>Lactibacter flavus gen. nov., sp. nov., a novel bacterium of the family Propionibacteriaceae isolated from raw milk and dairy products.</title>
        <authorList>
            <person name="Huptas C."/>
            <person name="Wenning M."/>
            <person name="Breitenwieser F."/>
            <person name="Doll E."/>
            <person name="Von Neubeck M."/>
            <person name="Busse H.-J."/>
            <person name="Scherer S."/>
        </authorList>
    </citation>
    <scope>NUCLEOTIDE SEQUENCE [LARGE SCALE GENOMIC DNA]</scope>
    <source>
        <strain evidence="4 5">DSM 22130</strain>
    </source>
</reference>
<keyword evidence="2" id="KW-0560">Oxidoreductase</keyword>
<dbReference type="SUPFAM" id="SSF54665">
    <property type="entry name" value="CO dehydrogenase molybdoprotein N-domain-like"/>
    <property type="match status" value="1"/>
</dbReference>
<dbReference type="GO" id="GO:0005506">
    <property type="term" value="F:iron ion binding"/>
    <property type="evidence" value="ECO:0007669"/>
    <property type="project" value="InterPro"/>
</dbReference>
<evidence type="ECO:0000313" key="4">
    <source>
        <dbReference type="EMBL" id="TBT95401.1"/>
    </source>
</evidence>
<dbReference type="InterPro" id="IPR050028">
    <property type="entry name" value="XdhA_XDHase"/>
</dbReference>
<dbReference type="GO" id="GO:0002197">
    <property type="term" value="C:xanthine dehydrogenase complex"/>
    <property type="evidence" value="ECO:0007669"/>
    <property type="project" value="InterPro"/>
</dbReference>
<dbReference type="Pfam" id="PF02738">
    <property type="entry name" value="MoCoBD_1"/>
    <property type="match status" value="1"/>
</dbReference>
<proteinExistence type="predicted"/>
<dbReference type="Gene3D" id="3.90.1170.50">
    <property type="entry name" value="Aldehyde oxidase/xanthine dehydrogenase, a/b hammerhead"/>
    <property type="match status" value="1"/>
</dbReference>
<evidence type="ECO:0000256" key="1">
    <source>
        <dbReference type="ARBA" id="ARBA00022505"/>
    </source>
</evidence>
<dbReference type="Pfam" id="PF20256">
    <property type="entry name" value="MoCoBD_2"/>
    <property type="match status" value="1"/>
</dbReference>
<dbReference type="SUPFAM" id="SSF56003">
    <property type="entry name" value="Molybdenum cofactor-binding domain"/>
    <property type="match status" value="1"/>
</dbReference>
<feature type="domain" description="Aldehyde oxidase/xanthine dehydrogenase a/b hammerhead" evidence="3">
    <location>
        <begin position="53"/>
        <end position="169"/>
    </location>
</feature>
<dbReference type="SMART" id="SM01008">
    <property type="entry name" value="Ald_Xan_dh_C"/>
    <property type="match status" value="1"/>
</dbReference>
<name>A0A4V2JTA0_PROTD</name>
<dbReference type="Gene3D" id="3.30.365.10">
    <property type="entry name" value="Aldehyde oxidase/xanthine dehydrogenase, molybdopterin binding domain"/>
    <property type="match status" value="4"/>
</dbReference>
<keyword evidence="5" id="KW-1185">Reference proteome</keyword>
<dbReference type="Pfam" id="PF01315">
    <property type="entry name" value="Ald_Xan_dh_C"/>
    <property type="match status" value="1"/>
</dbReference>
<accession>A0A4V2JTA0</accession>
<evidence type="ECO:0000313" key="5">
    <source>
        <dbReference type="Proteomes" id="UP000291933"/>
    </source>
</evidence>
<dbReference type="InterPro" id="IPR000674">
    <property type="entry name" value="Ald_Oxase/Xan_DH_a/b"/>
</dbReference>
<dbReference type="NCBIfam" id="NF043082">
    <property type="entry name" value="XdhA_XDHase"/>
    <property type="match status" value="1"/>
</dbReference>
<dbReference type="GO" id="GO:0004854">
    <property type="term" value="F:xanthine dehydrogenase activity"/>
    <property type="evidence" value="ECO:0007669"/>
    <property type="project" value="InterPro"/>
</dbReference>
<dbReference type="NCBIfam" id="NF007426">
    <property type="entry name" value="PRK09970.1"/>
    <property type="match status" value="1"/>
</dbReference>
<dbReference type="OrthoDB" id="9758509at2"/>
<gene>
    <name evidence="4" type="primary">xdhA</name>
    <name evidence="4" type="ORF">ET996_06235</name>
</gene>
<dbReference type="PANTHER" id="PTHR11908:SF132">
    <property type="entry name" value="ALDEHYDE OXIDASE 1-RELATED"/>
    <property type="match status" value="1"/>
</dbReference>